<sequence>MSDNEASKNATAFVSHLGCYRYRRLPQGLCGAPATLMKAMEEKKSLSKIRQVLEVLIRMGLKVRADKLIWPKEVRYLGLKISKEGLKIDDKKCGSNCEFSKPKLRPI</sequence>
<dbReference type="Gene3D" id="3.10.10.10">
    <property type="entry name" value="HIV Type 1 Reverse Transcriptase, subunit A, domain 1"/>
    <property type="match status" value="1"/>
</dbReference>
<keyword evidence="1" id="KW-1185">Reference proteome</keyword>
<dbReference type="InterPro" id="IPR043502">
    <property type="entry name" value="DNA/RNA_pol_sf"/>
</dbReference>
<organism evidence="1 2">
    <name type="scientific">Ditylenchus dipsaci</name>
    <dbReference type="NCBI Taxonomy" id="166011"/>
    <lineage>
        <taxon>Eukaryota</taxon>
        <taxon>Metazoa</taxon>
        <taxon>Ecdysozoa</taxon>
        <taxon>Nematoda</taxon>
        <taxon>Chromadorea</taxon>
        <taxon>Rhabditida</taxon>
        <taxon>Tylenchina</taxon>
        <taxon>Tylenchomorpha</taxon>
        <taxon>Sphaerularioidea</taxon>
        <taxon>Anguinidae</taxon>
        <taxon>Anguininae</taxon>
        <taxon>Ditylenchus</taxon>
    </lineage>
</organism>
<accession>A0A915D965</accession>
<protein>
    <submittedName>
        <fullName evidence="2">Uncharacterized protein</fullName>
    </submittedName>
</protein>
<name>A0A915D965_9BILA</name>
<dbReference type="InterPro" id="IPR043128">
    <property type="entry name" value="Rev_trsase/Diguanyl_cyclase"/>
</dbReference>
<proteinExistence type="predicted"/>
<dbReference type="Proteomes" id="UP000887574">
    <property type="component" value="Unplaced"/>
</dbReference>
<dbReference type="AlphaFoldDB" id="A0A915D965"/>
<evidence type="ECO:0000313" key="1">
    <source>
        <dbReference type="Proteomes" id="UP000887574"/>
    </source>
</evidence>
<evidence type="ECO:0000313" key="2">
    <source>
        <dbReference type="WBParaSite" id="jg17071"/>
    </source>
</evidence>
<dbReference type="SUPFAM" id="SSF56672">
    <property type="entry name" value="DNA/RNA polymerases"/>
    <property type="match status" value="1"/>
</dbReference>
<dbReference type="WBParaSite" id="jg17071">
    <property type="protein sequence ID" value="jg17071"/>
    <property type="gene ID" value="jg17071"/>
</dbReference>
<reference evidence="2" key="1">
    <citation type="submission" date="2022-11" db="UniProtKB">
        <authorList>
            <consortium name="WormBaseParasite"/>
        </authorList>
    </citation>
    <scope>IDENTIFICATION</scope>
</reference>
<dbReference type="Gene3D" id="3.30.70.270">
    <property type="match status" value="1"/>
</dbReference>